<evidence type="ECO:0000313" key="8">
    <source>
        <dbReference type="Proteomes" id="UP000796880"/>
    </source>
</evidence>
<feature type="transmembrane region" description="Helical" evidence="6">
    <location>
        <begin position="447"/>
        <end position="468"/>
    </location>
</feature>
<dbReference type="GO" id="GO:0016020">
    <property type="term" value="C:membrane"/>
    <property type="evidence" value="ECO:0007669"/>
    <property type="project" value="UniProtKB-SubCell"/>
</dbReference>
<name>A0A8K0E2L5_9ROSA</name>
<feature type="transmembrane region" description="Helical" evidence="6">
    <location>
        <begin position="193"/>
        <end position="214"/>
    </location>
</feature>
<evidence type="ECO:0000256" key="6">
    <source>
        <dbReference type="RuleBase" id="RU004914"/>
    </source>
</evidence>
<dbReference type="Pfam" id="PF01554">
    <property type="entry name" value="MatE"/>
    <property type="match status" value="2"/>
</dbReference>
<comment type="subcellular location">
    <subcellularLocation>
        <location evidence="1">Membrane</location>
        <topology evidence="1">Multi-pass membrane protein</topology>
    </subcellularLocation>
</comment>
<keyword evidence="5 6" id="KW-0472">Membrane</keyword>
<evidence type="ECO:0000313" key="7">
    <source>
        <dbReference type="EMBL" id="KAF3438629.1"/>
    </source>
</evidence>
<feature type="transmembrane region" description="Helical" evidence="6">
    <location>
        <begin position="165"/>
        <end position="186"/>
    </location>
</feature>
<dbReference type="NCBIfam" id="TIGR00797">
    <property type="entry name" value="matE"/>
    <property type="match status" value="1"/>
</dbReference>
<dbReference type="GO" id="GO:1990961">
    <property type="term" value="P:xenobiotic detoxification by transmembrane export across the plasma membrane"/>
    <property type="evidence" value="ECO:0007669"/>
    <property type="project" value="InterPro"/>
</dbReference>
<dbReference type="Proteomes" id="UP000796880">
    <property type="component" value="Unassembled WGS sequence"/>
</dbReference>
<sequence length="487" mass="53025">MEREDDRPTLSTPLIQVCEESNGPENGREIRKGIQRREVVEEVKKQLWLAGPLVSVSLLLYCLQMISVMFVGHLGELSLSGASMATSFASVTGFSLLMGLSSALETLSGQAYGAKQYHMLGIHMQRAMFVLLLVSIPLSIIWAYTETILTVLGQNAAIAAEAGQYARFMIPSIFAYGLLQCFIRFLQTQNIVFPMMLSSGITTLLHILVCWILVFKSGLGNKGAALANSISYWVNVLLLGLYVKFSPTCSKTWTGFSKEALHNIPTFLKLAIPSAVMVCLELWSFEMIVLLSGLLPNPKLETSVLSISLNTATTVWMIPFGLSSAVSTRVSNELGAGRPQAARLAVCVVTVMAISEGLLVGLVLILIRNVWGYAYSNEPEVVKYVAIMLPILAVSNFLDGLQCVLSGNARGCGWQKIGAYVNLGCYYLVGIPSAILLAFVLNVGGKGLWLGIICALVVQVFCLVTITIRTNWEQEANKAKERVHEGL</sequence>
<feature type="transmembrane region" description="Helical" evidence="6">
    <location>
        <begin position="226"/>
        <end position="245"/>
    </location>
</feature>
<feature type="transmembrane region" description="Helical" evidence="6">
    <location>
        <begin position="84"/>
        <end position="107"/>
    </location>
</feature>
<keyword evidence="3 6" id="KW-0812">Transmembrane</keyword>
<evidence type="ECO:0000256" key="2">
    <source>
        <dbReference type="ARBA" id="ARBA00010199"/>
    </source>
</evidence>
<comment type="caution">
    <text evidence="7">The sequence shown here is derived from an EMBL/GenBank/DDBJ whole genome shotgun (WGS) entry which is preliminary data.</text>
</comment>
<feature type="transmembrane region" description="Helical" evidence="6">
    <location>
        <begin position="47"/>
        <end position="72"/>
    </location>
</feature>
<dbReference type="GO" id="GO:0015297">
    <property type="term" value="F:antiporter activity"/>
    <property type="evidence" value="ECO:0007669"/>
    <property type="project" value="InterPro"/>
</dbReference>
<evidence type="ECO:0000256" key="5">
    <source>
        <dbReference type="ARBA" id="ARBA00023136"/>
    </source>
</evidence>
<feature type="transmembrane region" description="Helical" evidence="6">
    <location>
        <begin position="266"/>
        <end position="285"/>
    </location>
</feature>
<accession>A0A8K0E2L5</accession>
<dbReference type="CDD" id="cd13132">
    <property type="entry name" value="MATE_eukaryotic"/>
    <property type="match status" value="1"/>
</dbReference>
<reference evidence="7" key="1">
    <citation type="submission" date="2020-03" db="EMBL/GenBank/DDBJ databases">
        <title>A high-quality chromosome-level genome assembly of a woody plant with both climbing and erect habits, Rhamnella rubrinervis.</title>
        <authorList>
            <person name="Lu Z."/>
            <person name="Yang Y."/>
            <person name="Zhu X."/>
            <person name="Sun Y."/>
        </authorList>
    </citation>
    <scope>NUCLEOTIDE SEQUENCE</scope>
    <source>
        <strain evidence="7">BYM</strain>
        <tissue evidence="7">Leaf</tissue>
    </source>
</reference>
<dbReference type="GO" id="GO:0042910">
    <property type="term" value="F:xenobiotic transmembrane transporter activity"/>
    <property type="evidence" value="ECO:0007669"/>
    <property type="project" value="InterPro"/>
</dbReference>
<organism evidence="7 8">
    <name type="scientific">Rhamnella rubrinervis</name>
    <dbReference type="NCBI Taxonomy" id="2594499"/>
    <lineage>
        <taxon>Eukaryota</taxon>
        <taxon>Viridiplantae</taxon>
        <taxon>Streptophyta</taxon>
        <taxon>Embryophyta</taxon>
        <taxon>Tracheophyta</taxon>
        <taxon>Spermatophyta</taxon>
        <taxon>Magnoliopsida</taxon>
        <taxon>eudicotyledons</taxon>
        <taxon>Gunneridae</taxon>
        <taxon>Pentapetalae</taxon>
        <taxon>rosids</taxon>
        <taxon>fabids</taxon>
        <taxon>Rosales</taxon>
        <taxon>Rhamnaceae</taxon>
        <taxon>rhamnoid group</taxon>
        <taxon>Rhamneae</taxon>
        <taxon>Rhamnella</taxon>
    </lineage>
</organism>
<proteinExistence type="inferred from homology"/>
<feature type="transmembrane region" description="Helical" evidence="6">
    <location>
        <begin position="305"/>
        <end position="323"/>
    </location>
</feature>
<gene>
    <name evidence="7" type="ORF">FNV43_RR21392</name>
</gene>
<dbReference type="PANTHER" id="PTHR11206">
    <property type="entry name" value="MULTIDRUG RESISTANCE PROTEIN"/>
    <property type="match status" value="1"/>
</dbReference>
<dbReference type="InterPro" id="IPR045069">
    <property type="entry name" value="MATE_euk"/>
</dbReference>
<dbReference type="OrthoDB" id="2126698at2759"/>
<feature type="transmembrane region" description="Helical" evidence="6">
    <location>
        <begin position="387"/>
        <end position="405"/>
    </location>
</feature>
<evidence type="ECO:0000256" key="3">
    <source>
        <dbReference type="ARBA" id="ARBA00022692"/>
    </source>
</evidence>
<comment type="similarity">
    <text evidence="2 6">Belongs to the multi antimicrobial extrusion (MATE) (TC 2.A.66.1) family.</text>
</comment>
<feature type="transmembrane region" description="Helical" evidence="6">
    <location>
        <begin position="127"/>
        <end position="145"/>
    </location>
</feature>
<keyword evidence="4 6" id="KW-1133">Transmembrane helix</keyword>
<dbReference type="EMBL" id="VOIH02000009">
    <property type="protein sequence ID" value="KAF3438629.1"/>
    <property type="molecule type" value="Genomic_DNA"/>
</dbReference>
<keyword evidence="8" id="KW-1185">Reference proteome</keyword>
<evidence type="ECO:0000256" key="1">
    <source>
        <dbReference type="ARBA" id="ARBA00004141"/>
    </source>
</evidence>
<dbReference type="AlphaFoldDB" id="A0A8K0E2L5"/>
<dbReference type="InterPro" id="IPR002528">
    <property type="entry name" value="MATE_fam"/>
</dbReference>
<protein>
    <recommendedName>
        <fullName evidence="6">Protein DETOXIFICATION</fullName>
    </recommendedName>
    <alternativeName>
        <fullName evidence="6">Multidrug and toxic compound extrusion protein</fullName>
    </alternativeName>
</protein>
<evidence type="ECO:0000256" key="4">
    <source>
        <dbReference type="ARBA" id="ARBA00022989"/>
    </source>
</evidence>
<feature type="transmembrane region" description="Helical" evidence="6">
    <location>
        <begin position="417"/>
        <end position="441"/>
    </location>
</feature>
<feature type="transmembrane region" description="Helical" evidence="6">
    <location>
        <begin position="344"/>
        <end position="367"/>
    </location>
</feature>